<dbReference type="AlphaFoldDB" id="A0A1L9TET2"/>
<dbReference type="Pfam" id="PF00512">
    <property type="entry name" value="HisKA"/>
    <property type="match status" value="1"/>
</dbReference>
<keyword evidence="5" id="KW-0418">Kinase</keyword>
<dbReference type="PANTHER" id="PTHR43047:SF72">
    <property type="entry name" value="OSMOSENSING HISTIDINE PROTEIN KINASE SLN1"/>
    <property type="match status" value="1"/>
</dbReference>
<feature type="region of interest" description="Disordered" evidence="7">
    <location>
        <begin position="1004"/>
        <end position="1073"/>
    </location>
</feature>
<dbReference type="Pfam" id="PF00072">
    <property type="entry name" value="Response_reg"/>
    <property type="match status" value="1"/>
</dbReference>
<dbReference type="FunFam" id="1.10.287.130:FF:000023">
    <property type="entry name" value="Sensor histidine kinase/response regulator, putative"/>
    <property type="match status" value="1"/>
</dbReference>
<protein>
    <recommendedName>
        <fullName evidence="2">histidine kinase</fullName>
        <ecNumber evidence="2">2.7.13.3</ecNumber>
    </recommendedName>
</protein>
<evidence type="ECO:0000256" key="6">
    <source>
        <dbReference type="PROSITE-ProRule" id="PRU00169"/>
    </source>
</evidence>
<dbReference type="SMART" id="SM00388">
    <property type="entry name" value="HisKA"/>
    <property type="match status" value="1"/>
</dbReference>
<keyword evidence="4" id="KW-0808">Transferase</keyword>
<evidence type="ECO:0000256" key="7">
    <source>
        <dbReference type="SAM" id="MobiDB-lite"/>
    </source>
</evidence>
<dbReference type="SUPFAM" id="SSF47384">
    <property type="entry name" value="Homodimeric domain of signal transducing histidine kinase"/>
    <property type="match status" value="1"/>
</dbReference>
<dbReference type="InterPro" id="IPR004358">
    <property type="entry name" value="Sig_transdc_His_kin-like_C"/>
</dbReference>
<dbReference type="SUPFAM" id="SSF55874">
    <property type="entry name" value="ATPase domain of HSP90 chaperone/DNA topoisomerase II/histidine kinase"/>
    <property type="match status" value="1"/>
</dbReference>
<feature type="compositionally biased region" description="Polar residues" evidence="7">
    <location>
        <begin position="1056"/>
        <end position="1068"/>
    </location>
</feature>
<feature type="compositionally biased region" description="Polar residues" evidence="7">
    <location>
        <begin position="353"/>
        <end position="362"/>
    </location>
</feature>
<feature type="region of interest" description="Disordered" evidence="7">
    <location>
        <begin position="603"/>
        <end position="623"/>
    </location>
</feature>
<feature type="compositionally biased region" description="Low complexity" evidence="7">
    <location>
        <begin position="336"/>
        <end position="352"/>
    </location>
</feature>
<dbReference type="CDD" id="cd17546">
    <property type="entry name" value="REC_hyHK_CKI1_RcsC-like"/>
    <property type="match status" value="1"/>
</dbReference>
<reference evidence="11" key="1">
    <citation type="journal article" date="2017" name="Genome Biol.">
        <title>Comparative genomics reveals high biological diversity and specific adaptations in the industrially and medically important fungal genus Aspergillus.</title>
        <authorList>
            <person name="de Vries R.P."/>
            <person name="Riley R."/>
            <person name="Wiebenga A."/>
            <person name="Aguilar-Osorio G."/>
            <person name="Amillis S."/>
            <person name="Uchima C.A."/>
            <person name="Anderluh G."/>
            <person name="Asadollahi M."/>
            <person name="Askin M."/>
            <person name="Barry K."/>
            <person name="Battaglia E."/>
            <person name="Bayram O."/>
            <person name="Benocci T."/>
            <person name="Braus-Stromeyer S.A."/>
            <person name="Caldana C."/>
            <person name="Canovas D."/>
            <person name="Cerqueira G.C."/>
            <person name="Chen F."/>
            <person name="Chen W."/>
            <person name="Choi C."/>
            <person name="Clum A."/>
            <person name="Dos Santos R.A."/>
            <person name="Damasio A.R."/>
            <person name="Diallinas G."/>
            <person name="Emri T."/>
            <person name="Fekete E."/>
            <person name="Flipphi M."/>
            <person name="Freyberg S."/>
            <person name="Gallo A."/>
            <person name="Gournas C."/>
            <person name="Habgood R."/>
            <person name="Hainaut M."/>
            <person name="Harispe M.L."/>
            <person name="Henrissat B."/>
            <person name="Hilden K.S."/>
            <person name="Hope R."/>
            <person name="Hossain A."/>
            <person name="Karabika E."/>
            <person name="Karaffa L."/>
            <person name="Karanyi Z."/>
            <person name="Krasevec N."/>
            <person name="Kuo A."/>
            <person name="Kusch H."/>
            <person name="LaButti K."/>
            <person name="Lagendijk E.L."/>
            <person name="Lapidus A."/>
            <person name="Levasseur A."/>
            <person name="Lindquist E."/>
            <person name="Lipzen A."/>
            <person name="Logrieco A.F."/>
            <person name="MacCabe A."/>
            <person name="Maekelae M.R."/>
            <person name="Malavazi I."/>
            <person name="Melin P."/>
            <person name="Meyer V."/>
            <person name="Mielnichuk N."/>
            <person name="Miskei M."/>
            <person name="Molnar A.P."/>
            <person name="Mule G."/>
            <person name="Ngan C.Y."/>
            <person name="Orejas M."/>
            <person name="Orosz E."/>
            <person name="Ouedraogo J.P."/>
            <person name="Overkamp K.M."/>
            <person name="Park H.-S."/>
            <person name="Perrone G."/>
            <person name="Piumi F."/>
            <person name="Punt P.J."/>
            <person name="Ram A.F."/>
            <person name="Ramon A."/>
            <person name="Rauscher S."/>
            <person name="Record E."/>
            <person name="Riano-Pachon D.M."/>
            <person name="Robert V."/>
            <person name="Roehrig J."/>
            <person name="Ruller R."/>
            <person name="Salamov A."/>
            <person name="Salih N.S."/>
            <person name="Samson R.A."/>
            <person name="Sandor E."/>
            <person name="Sanguinetti M."/>
            <person name="Schuetze T."/>
            <person name="Sepcic K."/>
            <person name="Shelest E."/>
            <person name="Sherlock G."/>
            <person name="Sophianopoulou V."/>
            <person name="Squina F.M."/>
            <person name="Sun H."/>
            <person name="Susca A."/>
            <person name="Todd R.B."/>
            <person name="Tsang A."/>
            <person name="Unkles S.E."/>
            <person name="van de Wiele N."/>
            <person name="van Rossen-Uffink D."/>
            <person name="Oliveira J.V."/>
            <person name="Vesth T.C."/>
            <person name="Visser J."/>
            <person name="Yu J.-H."/>
            <person name="Zhou M."/>
            <person name="Andersen M.R."/>
            <person name="Archer D.B."/>
            <person name="Baker S.E."/>
            <person name="Benoit I."/>
            <person name="Brakhage A.A."/>
            <person name="Braus G.H."/>
            <person name="Fischer R."/>
            <person name="Frisvad J.C."/>
            <person name="Goldman G.H."/>
            <person name="Houbraken J."/>
            <person name="Oakley B."/>
            <person name="Pocsi I."/>
            <person name="Scazzocchio C."/>
            <person name="Seiboth B."/>
            <person name="vanKuyk P.A."/>
            <person name="Wortman J."/>
            <person name="Dyer P.S."/>
            <person name="Grigoriev I.V."/>
        </authorList>
    </citation>
    <scope>NUCLEOTIDE SEQUENCE [LARGE SCALE GENOMIC DNA]</scope>
    <source>
        <strain evidence="11">CBS 593.65</strain>
    </source>
</reference>
<dbReference type="EC" id="2.7.13.3" evidence="2"/>
<dbReference type="SUPFAM" id="SSF52172">
    <property type="entry name" value="CheY-like"/>
    <property type="match status" value="1"/>
</dbReference>
<dbReference type="PROSITE" id="PS50110">
    <property type="entry name" value="RESPONSE_REGULATORY"/>
    <property type="match status" value="1"/>
</dbReference>
<evidence type="ECO:0000256" key="5">
    <source>
        <dbReference type="ARBA" id="ARBA00022777"/>
    </source>
</evidence>
<evidence type="ECO:0000313" key="11">
    <source>
        <dbReference type="Proteomes" id="UP000184356"/>
    </source>
</evidence>
<dbReference type="PANTHER" id="PTHR43047">
    <property type="entry name" value="TWO-COMPONENT HISTIDINE PROTEIN KINASE"/>
    <property type="match status" value="1"/>
</dbReference>
<dbReference type="GO" id="GO:0005886">
    <property type="term" value="C:plasma membrane"/>
    <property type="evidence" value="ECO:0007669"/>
    <property type="project" value="TreeGrafter"/>
</dbReference>
<dbReference type="GeneID" id="63763200"/>
<evidence type="ECO:0000256" key="2">
    <source>
        <dbReference type="ARBA" id="ARBA00012438"/>
    </source>
</evidence>
<evidence type="ECO:0000259" key="9">
    <source>
        <dbReference type="PROSITE" id="PS50110"/>
    </source>
</evidence>
<dbReference type="CDD" id="cd00082">
    <property type="entry name" value="HisKA"/>
    <property type="match status" value="1"/>
</dbReference>
<dbReference type="OrthoDB" id="303614at2759"/>
<sequence>MKLRAERAIISLFGPTHQYILAEATNAGPPGSNGKDDLRLGCCIVSRENGVCMDIANLPLGKNPSGNQNPDIVAGGSALFLSGLNKREDEAGKYSLVNRLLKADFCAGVPIIAPRGNTIGSYCIFDPAPREAVDEGDIIFMKHMAATVMEYLDTLQGRYQNAQARKMIFGLGSFLEGRTTLRDSWLESNEQDAVTVKSGTTVEGQLNKQQQDLQETVFQLRPLHDYARHSSSPPEEPSADSDSDTDSRGDRQTLDDDKKQPGRGEGRQKARNVLSRDEVREDDPRLAFERVFARAANLIRESIEVEGVVFVDARIKSFGGLVGYEHRGGRAFRPGGETASSEDSTDSASTGSRSNVSGSPTANGEEEVTTCRILGSSTSQSSSINIDVKSDVKPGNEYAFREPVLKAILNRYPHGKIFNYNQHGLLSDDSGSGGVSASSSSTRASGSKYKKRRRRNHRQDANDLNRVLGGAHSIIFLPLWDSHKSRWLAGLLAWTNTPERVFSTENELAYLQAFGNSIMAEVHRLDVEMAERAKKNLATSISHELRSPLHGILGTSDMLSDTSMNALQQGMVHTIESCGRTLLDTMDHLLDFTYIDKFSKEHKPKHKHARHAKERSTSGPERAAFDHSMLGSSESVYDDIQLDVILEEVVESVFAGHSFYHQRRLPERPSSSGGDSTIVLPSRPTTVIFEIQEAAEWTFFTQAGCWRRILMNVFSNALKYTTEGYIYVAVKVEAPRRGSDDSVGFTDHKSQYNVTLTVKDTGQGIGTEYLRSDLFTPFSQEDTLSPGSGLGLNIVRKALAFLNGSIEVTSEKDKGTEVTIQAPLTLAGVRKGRKGSDGSSATTNSLVRTQTRGKTIGLIGLGPEPASERDAILCDSLKRLCQDWFHLTVKMVSPETDNTPCDFYLMVNTDLDALDAQENQHLLNLDQPNKVSPLIVICHSPEAAHQMFARTTSTNRRQDSIVEFISQPCGPRKLAKTLQLCMRRLEGLETGTFKPEETRWVEMPESSHLHLDIGPRDAPGDRMKISKRPTLETWPSYDSRASIDSRPGSLLRRDTSSSMGGTPTSKTAPVSEATVDGVDGVEKTAEEHERPSVLLVEDNVVNLQILIAYVGKEGWTTETATNGLEAVQKYEANPGKFIMILMDISMPVMNGFEASRKIRQFEREYYDENPSAKPSWHPTTIIALTGLDSADARQEAFASGIDISMTKPISRKQIRSLLERCRAT</sequence>
<dbReference type="Proteomes" id="UP000184356">
    <property type="component" value="Unassembled WGS sequence"/>
</dbReference>
<dbReference type="SMART" id="SM00387">
    <property type="entry name" value="HATPase_c"/>
    <property type="match status" value="1"/>
</dbReference>
<organism evidence="10 11">
    <name type="scientific">Aspergillus sydowii CBS 593.65</name>
    <dbReference type="NCBI Taxonomy" id="1036612"/>
    <lineage>
        <taxon>Eukaryota</taxon>
        <taxon>Fungi</taxon>
        <taxon>Dikarya</taxon>
        <taxon>Ascomycota</taxon>
        <taxon>Pezizomycotina</taxon>
        <taxon>Eurotiomycetes</taxon>
        <taxon>Eurotiomycetidae</taxon>
        <taxon>Eurotiales</taxon>
        <taxon>Aspergillaceae</taxon>
        <taxon>Aspergillus</taxon>
        <taxon>Aspergillus subgen. Nidulantes</taxon>
    </lineage>
</organism>
<comment type="catalytic activity">
    <reaction evidence="1">
        <text>ATP + protein L-histidine = ADP + protein N-phospho-L-histidine.</text>
        <dbReference type="EC" id="2.7.13.3"/>
    </reaction>
</comment>
<keyword evidence="3 6" id="KW-0597">Phosphoprotein</keyword>
<feature type="compositionally biased region" description="Basic residues" evidence="7">
    <location>
        <begin position="448"/>
        <end position="457"/>
    </location>
</feature>
<evidence type="ECO:0000256" key="1">
    <source>
        <dbReference type="ARBA" id="ARBA00000085"/>
    </source>
</evidence>
<dbReference type="STRING" id="1036612.A0A1L9TET2"/>
<feature type="domain" description="Response regulatory" evidence="9">
    <location>
        <begin position="1092"/>
        <end position="1222"/>
    </location>
</feature>
<evidence type="ECO:0000256" key="3">
    <source>
        <dbReference type="ARBA" id="ARBA00022553"/>
    </source>
</evidence>
<accession>A0A1L9TET2</accession>
<evidence type="ECO:0000256" key="4">
    <source>
        <dbReference type="ARBA" id="ARBA00022679"/>
    </source>
</evidence>
<dbReference type="Gene3D" id="1.10.287.130">
    <property type="match status" value="1"/>
</dbReference>
<feature type="region of interest" description="Disordered" evidence="7">
    <location>
        <begin position="226"/>
        <end position="281"/>
    </location>
</feature>
<dbReference type="PRINTS" id="PR00344">
    <property type="entry name" value="BCTRLSENSOR"/>
</dbReference>
<dbReference type="InterPro" id="IPR036890">
    <property type="entry name" value="HATPase_C_sf"/>
</dbReference>
<dbReference type="InterPro" id="IPR011006">
    <property type="entry name" value="CheY-like_superfamily"/>
</dbReference>
<dbReference type="InterPro" id="IPR005467">
    <property type="entry name" value="His_kinase_dom"/>
</dbReference>
<feature type="compositionally biased region" description="Low complexity" evidence="7">
    <location>
        <begin position="429"/>
        <end position="447"/>
    </location>
</feature>
<feature type="compositionally biased region" description="Basic and acidic residues" evidence="7">
    <location>
        <begin position="245"/>
        <end position="281"/>
    </location>
</feature>
<evidence type="ECO:0000259" key="8">
    <source>
        <dbReference type="PROSITE" id="PS50109"/>
    </source>
</evidence>
<keyword evidence="11" id="KW-1185">Reference proteome</keyword>
<evidence type="ECO:0000313" key="10">
    <source>
        <dbReference type="EMBL" id="OJJ57936.1"/>
    </source>
</evidence>
<dbReference type="InterPro" id="IPR001789">
    <property type="entry name" value="Sig_transdc_resp-reg_receiver"/>
</dbReference>
<dbReference type="InterPro" id="IPR036097">
    <property type="entry name" value="HisK_dim/P_sf"/>
</dbReference>
<dbReference type="VEuPathDB" id="FungiDB:ASPSYDRAFT_45911"/>
<dbReference type="GO" id="GO:0000155">
    <property type="term" value="F:phosphorelay sensor kinase activity"/>
    <property type="evidence" value="ECO:0007669"/>
    <property type="project" value="InterPro"/>
</dbReference>
<dbReference type="Pfam" id="PF02518">
    <property type="entry name" value="HATPase_c"/>
    <property type="match status" value="1"/>
</dbReference>
<dbReference type="SUPFAM" id="SSF55781">
    <property type="entry name" value="GAF domain-like"/>
    <property type="match status" value="1"/>
</dbReference>
<feature type="compositionally biased region" description="Basic residues" evidence="7">
    <location>
        <begin position="603"/>
        <end position="613"/>
    </location>
</feature>
<dbReference type="SMART" id="SM00448">
    <property type="entry name" value="REC"/>
    <property type="match status" value="1"/>
</dbReference>
<feature type="modified residue" description="4-aspartylphosphate" evidence="6">
    <location>
        <position position="1143"/>
    </location>
</feature>
<name>A0A1L9TET2_9EURO</name>
<gene>
    <name evidence="10" type="ORF">ASPSYDRAFT_45911</name>
</gene>
<dbReference type="InterPro" id="IPR003594">
    <property type="entry name" value="HATPase_dom"/>
</dbReference>
<dbReference type="PROSITE" id="PS50109">
    <property type="entry name" value="HIS_KIN"/>
    <property type="match status" value="1"/>
</dbReference>
<feature type="region of interest" description="Disordered" evidence="7">
    <location>
        <begin position="326"/>
        <end position="367"/>
    </location>
</feature>
<feature type="region of interest" description="Disordered" evidence="7">
    <location>
        <begin position="429"/>
        <end position="463"/>
    </location>
</feature>
<dbReference type="InterPro" id="IPR003661">
    <property type="entry name" value="HisK_dim/P_dom"/>
</dbReference>
<dbReference type="EMBL" id="KV878587">
    <property type="protein sequence ID" value="OJJ57936.1"/>
    <property type="molecule type" value="Genomic_DNA"/>
</dbReference>
<dbReference type="Gene3D" id="3.40.50.2300">
    <property type="match status" value="1"/>
</dbReference>
<dbReference type="RefSeq" id="XP_040701742.1">
    <property type="nucleotide sequence ID" value="XM_040847127.1"/>
</dbReference>
<feature type="domain" description="Histidine kinase" evidence="8">
    <location>
        <begin position="540"/>
        <end position="826"/>
    </location>
</feature>
<dbReference type="Gene3D" id="3.30.565.10">
    <property type="entry name" value="Histidine kinase-like ATPase, C-terminal domain"/>
    <property type="match status" value="1"/>
</dbReference>
<proteinExistence type="predicted"/>
<feature type="compositionally biased region" description="Basic and acidic residues" evidence="7">
    <location>
        <begin position="1004"/>
        <end position="1024"/>
    </location>
</feature>
<dbReference type="GO" id="GO:0009927">
    <property type="term" value="F:histidine phosphotransfer kinase activity"/>
    <property type="evidence" value="ECO:0007669"/>
    <property type="project" value="TreeGrafter"/>
</dbReference>